<comment type="similarity">
    <text evidence="2 8 9">Belongs to the glycosyl hydrolase 9 (cellulase E) family.</text>
</comment>
<feature type="chain" id="PRO_5023096027" description="Endoglucanase" evidence="9">
    <location>
        <begin position="28"/>
        <end position="522"/>
    </location>
</feature>
<organism evidence="11 12">
    <name type="scientific">Acer yangbiense</name>
    <dbReference type="NCBI Taxonomy" id="1000413"/>
    <lineage>
        <taxon>Eukaryota</taxon>
        <taxon>Viridiplantae</taxon>
        <taxon>Streptophyta</taxon>
        <taxon>Embryophyta</taxon>
        <taxon>Tracheophyta</taxon>
        <taxon>Spermatophyta</taxon>
        <taxon>Magnoliopsida</taxon>
        <taxon>eudicotyledons</taxon>
        <taxon>Gunneridae</taxon>
        <taxon>Pentapetalae</taxon>
        <taxon>rosids</taxon>
        <taxon>malvids</taxon>
        <taxon>Sapindales</taxon>
        <taxon>Sapindaceae</taxon>
        <taxon>Hippocastanoideae</taxon>
        <taxon>Acereae</taxon>
        <taxon>Acer</taxon>
    </lineage>
</organism>
<keyword evidence="9" id="KW-0732">Signal</keyword>
<accession>A0A5C7H4X9</accession>
<keyword evidence="4 9" id="KW-0136">Cellulose degradation</keyword>
<evidence type="ECO:0000256" key="8">
    <source>
        <dbReference type="PROSITE-ProRule" id="PRU10059"/>
    </source>
</evidence>
<dbReference type="SUPFAM" id="SSF48208">
    <property type="entry name" value="Six-hairpin glycosidases"/>
    <property type="match status" value="1"/>
</dbReference>
<evidence type="ECO:0000256" key="2">
    <source>
        <dbReference type="ARBA" id="ARBA00007072"/>
    </source>
</evidence>
<dbReference type="InterPro" id="IPR001701">
    <property type="entry name" value="Glyco_hydro_9"/>
</dbReference>
<feature type="active site" evidence="8">
    <location>
        <position position="439"/>
    </location>
</feature>
<evidence type="ECO:0000313" key="12">
    <source>
        <dbReference type="Proteomes" id="UP000323000"/>
    </source>
</evidence>
<dbReference type="EMBL" id="VAHF01000010">
    <property type="protein sequence ID" value="TXG52083.1"/>
    <property type="molecule type" value="Genomic_DNA"/>
</dbReference>
<evidence type="ECO:0000256" key="5">
    <source>
        <dbReference type="ARBA" id="ARBA00023277"/>
    </source>
</evidence>
<dbReference type="Proteomes" id="UP000323000">
    <property type="component" value="Chromosome 10"/>
</dbReference>
<gene>
    <name evidence="11" type="ORF">EZV62_021252</name>
</gene>
<dbReference type="OrthoDB" id="10257085at2759"/>
<keyword evidence="12" id="KW-1185">Reference proteome</keyword>
<evidence type="ECO:0000259" key="10">
    <source>
        <dbReference type="Pfam" id="PF00759"/>
    </source>
</evidence>
<evidence type="ECO:0000256" key="3">
    <source>
        <dbReference type="ARBA" id="ARBA00022801"/>
    </source>
</evidence>
<reference evidence="12" key="1">
    <citation type="journal article" date="2019" name="Gigascience">
        <title>De novo genome assembly of the endangered Acer yangbiense, a plant species with extremely small populations endemic to Yunnan Province, China.</title>
        <authorList>
            <person name="Yang J."/>
            <person name="Wariss H.M."/>
            <person name="Tao L."/>
            <person name="Zhang R."/>
            <person name="Yun Q."/>
            <person name="Hollingsworth P."/>
            <person name="Dao Z."/>
            <person name="Luo G."/>
            <person name="Guo H."/>
            <person name="Ma Y."/>
            <person name="Sun W."/>
        </authorList>
    </citation>
    <scope>NUCLEOTIDE SEQUENCE [LARGE SCALE GENOMIC DNA]</scope>
    <source>
        <strain evidence="12">cv. Malutang</strain>
    </source>
</reference>
<keyword evidence="3 8" id="KW-0378">Hydrolase</keyword>
<evidence type="ECO:0000313" key="11">
    <source>
        <dbReference type="EMBL" id="TXG52083.1"/>
    </source>
</evidence>
<dbReference type="PROSITE" id="PS00592">
    <property type="entry name" value="GH9_2"/>
    <property type="match status" value="1"/>
</dbReference>
<keyword evidence="6 8" id="KW-0326">Glycosidase</keyword>
<dbReference type="InterPro" id="IPR012341">
    <property type="entry name" value="6hp_glycosidase-like_sf"/>
</dbReference>
<dbReference type="InterPro" id="IPR018221">
    <property type="entry name" value="Glyco_hydro_9_His_AS"/>
</dbReference>
<proteinExistence type="inferred from homology"/>
<evidence type="ECO:0000256" key="9">
    <source>
        <dbReference type="RuleBase" id="RU361166"/>
    </source>
</evidence>
<dbReference type="InterPro" id="IPR008928">
    <property type="entry name" value="6-hairpin_glycosidase_sf"/>
</dbReference>
<protein>
    <recommendedName>
        <fullName evidence="9">Endoglucanase</fullName>
        <ecNumber evidence="9">3.2.1.4</ecNumber>
    </recommendedName>
</protein>
<feature type="domain" description="Glycoside hydrolase family 9" evidence="10">
    <location>
        <begin position="49"/>
        <end position="506"/>
    </location>
</feature>
<dbReference type="Pfam" id="PF00759">
    <property type="entry name" value="Glyco_hydro_9"/>
    <property type="match status" value="1"/>
</dbReference>
<comment type="caution">
    <text evidence="11">The sequence shown here is derived from an EMBL/GenBank/DDBJ whole genome shotgun (WGS) entry which is preliminary data.</text>
</comment>
<sequence length="522" mass="57386">MGRTRKSCCCIFLVILVIAALIAGGIAYAVLKSKKNSNASANIADESKYAEALKVSLQFLDIQKAGKLVNNKVSWRGNSALKDGSVVDVDLSKGLYDAGDHMKFGFPMAFTATILAWTILEYGESMKKVDQYKPATDSLKWITDYLVNAHPKDNMLYVQVGNADTDHKCWDRPETMSDKRPVSQINKTSPGSDVTAETAAALAAASLVFKKSSDDTSYSEELLKHSKQLFSFADKYRGLYSASLPKVKKYYNSTGYGDELLWAGAWLYHATGEKTYLNFVTGKAADDYADMDNPTWFSWDNKLPGAQVLLARSSFFDEEAGGNSVIGNYKQTAEAVMCNVLPNSPKTTSSKTDSGLIWVSEWNSLQQPVAHAFLANLYGDYMKKSNNKKLDCDGETFSRDDLRDFAISQANYVLGKNPEKMSYLVGMDGFGDKFPQFVHHRGASIPADEKPSCSEGFKWLESDEPNPNEATGALVGGPYLNETYVDARNNVKQGEPTTYSCALAIALFSSLTTTHDVDKSLS</sequence>
<evidence type="ECO:0000256" key="1">
    <source>
        <dbReference type="ARBA" id="ARBA00000966"/>
    </source>
</evidence>
<dbReference type="PANTHER" id="PTHR22298">
    <property type="entry name" value="ENDO-1,4-BETA-GLUCANASE"/>
    <property type="match status" value="1"/>
</dbReference>
<keyword evidence="5 8" id="KW-0119">Carbohydrate metabolism</keyword>
<dbReference type="Gene3D" id="1.50.10.10">
    <property type="match status" value="1"/>
</dbReference>
<evidence type="ECO:0000256" key="6">
    <source>
        <dbReference type="ARBA" id="ARBA00023295"/>
    </source>
</evidence>
<dbReference type="EC" id="3.2.1.4" evidence="9"/>
<dbReference type="GO" id="GO:0030245">
    <property type="term" value="P:cellulose catabolic process"/>
    <property type="evidence" value="ECO:0007669"/>
    <property type="project" value="UniProtKB-KW"/>
</dbReference>
<feature type="signal peptide" evidence="9">
    <location>
        <begin position="1"/>
        <end position="27"/>
    </location>
</feature>
<evidence type="ECO:0000256" key="4">
    <source>
        <dbReference type="ARBA" id="ARBA00023001"/>
    </source>
</evidence>
<keyword evidence="7 8" id="KW-0624">Polysaccharide degradation</keyword>
<comment type="catalytic activity">
    <reaction evidence="1 9">
        <text>Endohydrolysis of (1-&gt;4)-beta-D-glucosidic linkages in cellulose, lichenin and cereal beta-D-glucans.</text>
        <dbReference type="EC" id="3.2.1.4"/>
    </reaction>
</comment>
<dbReference type="AlphaFoldDB" id="A0A5C7H4X9"/>
<evidence type="ECO:0000256" key="7">
    <source>
        <dbReference type="ARBA" id="ARBA00023326"/>
    </source>
</evidence>
<dbReference type="FunFam" id="1.50.10.10:FF:000020">
    <property type="entry name" value="Endoglucanase"/>
    <property type="match status" value="1"/>
</dbReference>
<name>A0A5C7H4X9_9ROSI</name>
<dbReference type="GO" id="GO:0008810">
    <property type="term" value="F:cellulase activity"/>
    <property type="evidence" value="ECO:0007669"/>
    <property type="project" value="UniProtKB-EC"/>
</dbReference>